<evidence type="ECO:0000259" key="2">
    <source>
        <dbReference type="PROSITE" id="PS50983"/>
    </source>
</evidence>
<comment type="similarity">
    <text evidence="1">Belongs to the bacterial solute-binding protein 8 family.</text>
</comment>
<evidence type="ECO:0000313" key="3">
    <source>
        <dbReference type="EMBL" id="MSS36102.1"/>
    </source>
</evidence>
<dbReference type="PANTHER" id="PTHR30535:SF34">
    <property type="entry name" value="MOLYBDATE-BINDING PROTEIN MOLA"/>
    <property type="match status" value="1"/>
</dbReference>
<gene>
    <name evidence="3" type="ORF">FYJ39_05805</name>
</gene>
<dbReference type="PROSITE" id="PS51257">
    <property type="entry name" value="PROKAR_LIPOPROTEIN"/>
    <property type="match status" value="1"/>
</dbReference>
<dbReference type="PANTHER" id="PTHR30535">
    <property type="entry name" value="VITAMIN B12-BINDING PROTEIN"/>
    <property type="match status" value="1"/>
</dbReference>
<dbReference type="RefSeq" id="WP_154471594.1">
    <property type="nucleotide sequence ID" value="NZ_VUMD01000004.1"/>
</dbReference>
<dbReference type="SUPFAM" id="SSF53807">
    <property type="entry name" value="Helical backbone' metal receptor"/>
    <property type="match status" value="1"/>
</dbReference>
<name>A0A7X2NJQ8_9CLOT</name>
<evidence type="ECO:0000313" key="4">
    <source>
        <dbReference type="Proteomes" id="UP000429958"/>
    </source>
</evidence>
<dbReference type="Pfam" id="PF01497">
    <property type="entry name" value="Peripla_BP_2"/>
    <property type="match status" value="1"/>
</dbReference>
<dbReference type="PROSITE" id="PS50983">
    <property type="entry name" value="FE_B12_PBP"/>
    <property type="match status" value="1"/>
</dbReference>
<dbReference type="InterPro" id="IPR002491">
    <property type="entry name" value="ABC_transptr_periplasmic_BD"/>
</dbReference>
<organism evidence="3 4">
    <name type="scientific">Clostridium porci</name>
    <dbReference type="NCBI Taxonomy" id="2605778"/>
    <lineage>
        <taxon>Bacteria</taxon>
        <taxon>Bacillati</taxon>
        <taxon>Bacillota</taxon>
        <taxon>Clostridia</taxon>
        <taxon>Eubacteriales</taxon>
        <taxon>Clostridiaceae</taxon>
        <taxon>Clostridium</taxon>
    </lineage>
</organism>
<dbReference type="Gene3D" id="1.20.58.2180">
    <property type="match status" value="1"/>
</dbReference>
<keyword evidence="4" id="KW-1185">Reference proteome</keyword>
<evidence type="ECO:0000256" key="1">
    <source>
        <dbReference type="ARBA" id="ARBA00008814"/>
    </source>
</evidence>
<protein>
    <submittedName>
        <fullName evidence="3">ABC transporter substrate-binding protein</fullName>
    </submittedName>
</protein>
<feature type="domain" description="Fe/B12 periplasmic-binding" evidence="2">
    <location>
        <begin position="74"/>
        <end position="340"/>
    </location>
</feature>
<sequence length="377" mass="42593">MRRIKYFMLTCVTVGCMALTGGCQGARGEGVAKEKSEESVITEASRDEKGIGKEEIVIVDQLGKEIVLDGVPERVATTIMPFPYIYYAVVGNSDHLIACNPSSLLAYEDSALKYMYPELAHANTEFVDTSFVVNIEELLKLEPEVVFQWNYMEEEIAKMEAAGIKVVALQYGTLEDLETWIRIIGKMFDKEKRAEELIAYFHDSVGEVTEKIDTLSLEDYKNILIMSDNLKVNGSGFYEYYVGKSGAVNPAQDLSGEALNVNMEQIYQWNPDIIYIGNFTSMQPSDIVGNKLEGQDWSVLDAVAKGQVYKIPIGGYRWDPPGVETPLMVKWLAKIQHPQLFEDLDMRKEVSDFYKEVYGFELTEAMLDEILNDTQDF</sequence>
<dbReference type="AlphaFoldDB" id="A0A7X2NJQ8"/>
<comment type="caution">
    <text evidence="3">The sequence shown here is derived from an EMBL/GenBank/DDBJ whole genome shotgun (WGS) entry which is preliminary data.</text>
</comment>
<dbReference type="Proteomes" id="UP000429958">
    <property type="component" value="Unassembled WGS sequence"/>
</dbReference>
<accession>A0A7X2NJQ8</accession>
<proteinExistence type="inferred from homology"/>
<reference evidence="3 4" key="1">
    <citation type="submission" date="2019-08" db="EMBL/GenBank/DDBJ databases">
        <title>In-depth cultivation of the pig gut microbiome towards novel bacterial diversity and tailored functional studies.</title>
        <authorList>
            <person name="Wylensek D."/>
            <person name="Hitch T.C.A."/>
            <person name="Clavel T."/>
        </authorList>
    </citation>
    <scope>NUCLEOTIDE SEQUENCE [LARGE SCALE GENOMIC DNA]</scope>
    <source>
        <strain evidence="3 4">WCA-389-WT-23D1</strain>
    </source>
</reference>
<dbReference type="InterPro" id="IPR050902">
    <property type="entry name" value="ABC_Transporter_SBP"/>
</dbReference>
<dbReference type="GO" id="GO:0071281">
    <property type="term" value="P:cellular response to iron ion"/>
    <property type="evidence" value="ECO:0007669"/>
    <property type="project" value="TreeGrafter"/>
</dbReference>
<dbReference type="EMBL" id="VUMD01000004">
    <property type="protein sequence ID" value="MSS36102.1"/>
    <property type="molecule type" value="Genomic_DNA"/>
</dbReference>
<dbReference type="Gene3D" id="3.40.50.1980">
    <property type="entry name" value="Nitrogenase molybdenum iron protein domain"/>
    <property type="match status" value="2"/>
</dbReference>